<evidence type="ECO:0000313" key="7">
    <source>
        <dbReference type="EMBL" id="SFV76421.1"/>
    </source>
</evidence>
<accession>A0A1W1DQ64</accession>
<keyword evidence="3" id="KW-0694">RNA-binding</keyword>
<evidence type="ECO:0000259" key="6">
    <source>
        <dbReference type="PROSITE" id="PS51713"/>
    </source>
</evidence>
<comment type="similarity">
    <text evidence="1">Belongs to the TRAFAC class TrmE-Era-EngA-EngB-Septin-like GTPase superfamily. Era GTPase family.</text>
</comment>
<evidence type="ECO:0000313" key="9">
    <source>
        <dbReference type="EMBL" id="SFV83666.1"/>
    </source>
</evidence>
<dbReference type="EMBL" id="FPHQ01000115">
    <property type="protein sequence ID" value="SFV76421.1"/>
    <property type="molecule type" value="Genomic_DNA"/>
</dbReference>
<dbReference type="PANTHER" id="PTHR42698:SF1">
    <property type="entry name" value="GTPASE ERA, MITOCHONDRIAL"/>
    <property type="match status" value="1"/>
</dbReference>
<dbReference type="NCBIfam" id="NF000908">
    <property type="entry name" value="PRK00089.1"/>
    <property type="match status" value="1"/>
</dbReference>
<dbReference type="InterPro" id="IPR004044">
    <property type="entry name" value="KH_dom_type_2"/>
</dbReference>
<dbReference type="GO" id="GO:0043024">
    <property type="term" value="F:ribosomal small subunit binding"/>
    <property type="evidence" value="ECO:0007669"/>
    <property type="project" value="TreeGrafter"/>
</dbReference>
<dbReference type="PRINTS" id="PR00326">
    <property type="entry name" value="GTP1OBG"/>
</dbReference>
<sequence>MNFRSGFIAVVGRPNVGKSTLINELIGQKLSITSHRPQTTRHRIHAIDTADDYQMVFVDTPGIHMGSKKAINAYMNRAASSSIRDVDMILWLVETGKWTKEDSRVLEHVSQVDVPVILCINKIDKLKAAHDVLPFLEKVGEKYQPTDMFPLSAFSKKDTKSLRSLILKHLPEQEMIFDPDFITDRSEKFIVAEFIREKLMRHLEDELPYDLTVEIEKYELDGNMQRIAARIYVEKESQKNIVIGRKGEMLKLIGTEARQSIEGFLDRKVFLQLWVKVSSGWSNDKRALASLGYD</sequence>
<dbReference type="NCBIfam" id="TIGR00231">
    <property type="entry name" value="small_GTP"/>
    <property type="match status" value="1"/>
</dbReference>
<dbReference type="Gene3D" id="3.40.50.300">
    <property type="entry name" value="P-loop containing nucleotide triphosphate hydrolases"/>
    <property type="match status" value="1"/>
</dbReference>
<dbReference type="FunFam" id="3.30.300.20:FF:000003">
    <property type="entry name" value="GTPase Era"/>
    <property type="match status" value="1"/>
</dbReference>
<dbReference type="AlphaFoldDB" id="A0A1W1DQ64"/>
<dbReference type="Pfam" id="PF01926">
    <property type="entry name" value="MMR_HSR1"/>
    <property type="match status" value="1"/>
</dbReference>
<evidence type="ECO:0000313" key="8">
    <source>
        <dbReference type="EMBL" id="SFV81838.1"/>
    </source>
</evidence>
<dbReference type="SUPFAM" id="SSF54814">
    <property type="entry name" value="Prokaryotic type KH domain (KH-domain type II)"/>
    <property type="match status" value="1"/>
</dbReference>
<dbReference type="EMBL" id="FPHT01000200">
    <property type="protein sequence ID" value="SFV81838.1"/>
    <property type="molecule type" value="Genomic_DNA"/>
</dbReference>
<dbReference type="Pfam" id="PF07650">
    <property type="entry name" value="KH_2"/>
    <property type="match status" value="1"/>
</dbReference>
<dbReference type="InterPro" id="IPR005662">
    <property type="entry name" value="GTPase_Era-like"/>
</dbReference>
<reference evidence="9" key="1">
    <citation type="submission" date="2016-10" db="EMBL/GenBank/DDBJ databases">
        <authorList>
            <person name="de Groot N.N."/>
        </authorList>
    </citation>
    <scope>NUCLEOTIDE SEQUENCE</scope>
</reference>
<evidence type="ECO:0000256" key="1">
    <source>
        <dbReference type="ARBA" id="ARBA00007921"/>
    </source>
</evidence>
<keyword evidence="2" id="KW-0547">Nucleotide-binding</keyword>
<dbReference type="GO" id="GO:0005829">
    <property type="term" value="C:cytosol"/>
    <property type="evidence" value="ECO:0007669"/>
    <property type="project" value="TreeGrafter"/>
</dbReference>
<dbReference type="PROSITE" id="PS50823">
    <property type="entry name" value="KH_TYPE_2"/>
    <property type="match status" value="1"/>
</dbReference>
<evidence type="ECO:0000256" key="4">
    <source>
        <dbReference type="ARBA" id="ARBA00023134"/>
    </source>
</evidence>
<keyword evidence="4" id="KW-0342">GTP-binding</keyword>
<feature type="domain" description="KH type-2" evidence="5">
    <location>
        <begin position="195"/>
        <end position="279"/>
    </location>
</feature>
<dbReference type="GO" id="GO:0005525">
    <property type="term" value="F:GTP binding"/>
    <property type="evidence" value="ECO:0007669"/>
    <property type="project" value="UniProtKB-KW"/>
</dbReference>
<dbReference type="NCBIfam" id="TIGR00436">
    <property type="entry name" value="era"/>
    <property type="match status" value="1"/>
</dbReference>
<dbReference type="Gene3D" id="3.30.300.20">
    <property type="match status" value="1"/>
</dbReference>
<dbReference type="InterPro" id="IPR005225">
    <property type="entry name" value="Small_GTP-bd"/>
</dbReference>
<dbReference type="EMBL" id="FPHW01000053">
    <property type="protein sequence ID" value="SFV83666.1"/>
    <property type="molecule type" value="Genomic_DNA"/>
</dbReference>
<dbReference type="PROSITE" id="PS51713">
    <property type="entry name" value="G_ERA"/>
    <property type="match status" value="1"/>
</dbReference>
<proteinExistence type="inferred from homology"/>
<dbReference type="InterPro" id="IPR009019">
    <property type="entry name" value="KH_sf_prok-type"/>
</dbReference>
<dbReference type="CDD" id="cd04163">
    <property type="entry name" value="Era"/>
    <property type="match status" value="1"/>
</dbReference>
<dbReference type="InterPro" id="IPR006073">
    <property type="entry name" value="GTP-bd"/>
</dbReference>
<dbReference type="PANTHER" id="PTHR42698">
    <property type="entry name" value="GTPASE ERA"/>
    <property type="match status" value="1"/>
</dbReference>
<dbReference type="GO" id="GO:0019843">
    <property type="term" value="F:rRNA binding"/>
    <property type="evidence" value="ECO:0007669"/>
    <property type="project" value="TreeGrafter"/>
</dbReference>
<evidence type="ECO:0000256" key="2">
    <source>
        <dbReference type="ARBA" id="ARBA00022741"/>
    </source>
</evidence>
<dbReference type="HAMAP" id="MF_00367">
    <property type="entry name" value="GTPase_Era"/>
    <property type="match status" value="1"/>
</dbReference>
<dbReference type="GO" id="GO:0000028">
    <property type="term" value="P:ribosomal small subunit assembly"/>
    <property type="evidence" value="ECO:0007669"/>
    <property type="project" value="TreeGrafter"/>
</dbReference>
<dbReference type="InterPro" id="IPR030388">
    <property type="entry name" value="G_ERA_dom"/>
</dbReference>
<evidence type="ECO:0000259" key="5">
    <source>
        <dbReference type="PROSITE" id="PS50823"/>
    </source>
</evidence>
<name>A0A1W1DQ64_9ZZZZ</name>
<evidence type="ECO:0000256" key="3">
    <source>
        <dbReference type="ARBA" id="ARBA00022884"/>
    </source>
</evidence>
<protein>
    <submittedName>
        <fullName evidence="9">GTP-binding protein Era</fullName>
    </submittedName>
</protein>
<feature type="domain" description="Era-type G" evidence="6">
    <location>
        <begin position="4"/>
        <end position="172"/>
    </location>
</feature>
<organism evidence="9">
    <name type="scientific">hydrothermal vent metagenome</name>
    <dbReference type="NCBI Taxonomy" id="652676"/>
    <lineage>
        <taxon>unclassified sequences</taxon>
        <taxon>metagenomes</taxon>
        <taxon>ecological metagenomes</taxon>
    </lineage>
</organism>
<gene>
    <name evidence="7" type="ORF">MNB_SUP05-10-1020</name>
    <name evidence="8" type="ORF">MNB_SUP05-12-1020</name>
    <name evidence="9" type="ORF">MNB_SUP05-7-1293</name>
</gene>
<dbReference type="SUPFAM" id="SSF52540">
    <property type="entry name" value="P-loop containing nucleoside triphosphate hydrolases"/>
    <property type="match status" value="1"/>
</dbReference>
<dbReference type="InterPro" id="IPR027417">
    <property type="entry name" value="P-loop_NTPase"/>
</dbReference>
<dbReference type="CDD" id="cd22534">
    <property type="entry name" value="KH-II_Era"/>
    <property type="match status" value="1"/>
</dbReference>
<dbReference type="InterPro" id="IPR015946">
    <property type="entry name" value="KH_dom-like_a/b"/>
</dbReference>